<feature type="compositionally biased region" description="Polar residues" evidence="2">
    <location>
        <begin position="385"/>
        <end position="394"/>
    </location>
</feature>
<proteinExistence type="predicted"/>
<evidence type="ECO:0000313" key="3">
    <source>
        <dbReference type="EMBL" id="KAA1065582.1"/>
    </source>
</evidence>
<gene>
    <name evidence="3" type="ORF">PGT21_004112</name>
    <name evidence="4" type="ORF">PGTUg99_020070</name>
</gene>
<feature type="region of interest" description="Disordered" evidence="2">
    <location>
        <begin position="371"/>
        <end position="406"/>
    </location>
</feature>
<feature type="region of interest" description="Disordered" evidence="2">
    <location>
        <begin position="312"/>
        <end position="343"/>
    </location>
</feature>
<accession>A0A5B0MV14</accession>
<feature type="coiled-coil region" evidence="1">
    <location>
        <begin position="64"/>
        <end position="98"/>
    </location>
</feature>
<dbReference type="EMBL" id="VSWC01000196">
    <property type="protein sequence ID" value="KAA1065582.1"/>
    <property type="molecule type" value="Genomic_DNA"/>
</dbReference>
<keyword evidence="1" id="KW-0175">Coiled coil</keyword>
<protein>
    <submittedName>
        <fullName evidence="4">Uncharacterized protein</fullName>
    </submittedName>
</protein>
<dbReference type="EMBL" id="VDEP01000443">
    <property type="protein sequence ID" value="KAA1079996.1"/>
    <property type="molecule type" value="Genomic_DNA"/>
</dbReference>
<dbReference type="Proteomes" id="UP000325313">
    <property type="component" value="Unassembled WGS sequence"/>
</dbReference>
<organism evidence="4 6">
    <name type="scientific">Puccinia graminis f. sp. tritici</name>
    <dbReference type="NCBI Taxonomy" id="56615"/>
    <lineage>
        <taxon>Eukaryota</taxon>
        <taxon>Fungi</taxon>
        <taxon>Dikarya</taxon>
        <taxon>Basidiomycota</taxon>
        <taxon>Pucciniomycotina</taxon>
        <taxon>Pucciniomycetes</taxon>
        <taxon>Pucciniales</taxon>
        <taxon>Pucciniaceae</taxon>
        <taxon>Puccinia</taxon>
    </lineage>
</organism>
<dbReference type="OrthoDB" id="2500136at2759"/>
<name>A0A5B0MV14_PUCGR</name>
<evidence type="ECO:0000256" key="2">
    <source>
        <dbReference type="SAM" id="MobiDB-lite"/>
    </source>
</evidence>
<evidence type="ECO:0000313" key="4">
    <source>
        <dbReference type="EMBL" id="KAA1079996.1"/>
    </source>
</evidence>
<sequence length="424" mass="48163">MENPGSIAKLENHINNLQSLLQSISTIRYQSLPSLISNLQKPIQACQPNHDQPSTSTEQLKEIKDNWKSDSQELINRIKILRQQASNSEEAMKYLRAKTHINNSLTPEEKAKAFHETYLINQKFKQEAIQKFKSRSSLSSKRVKTTEPIIHQDIVQAELLKRKKLILLKRRASSFPTKPSVPVINLQDCIQRINHLDPLSAAHLVFVSHNQILVKEVMRAFLVFKPRTPQQIAPNLIVERVFCFGLTESPTTTFQRSSFGLIRSINRCINHWINQHAQSDRNPTSSNLWLICSLLSSYKDFFKTEISVQSRAGNTATANPRPTQLHPPHPHQPPGASRPTTKQVQINRDNTQSFLTWRCWKLDPASIDKLIAADQPSPPPAVDGQTANPDQQMNLADDPASRPAVDPLQELFRSGYWAKIPEIN</sequence>
<evidence type="ECO:0000313" key="6">
    <source>
        <dbReference type="Proteomes" id="UP000325313"/>
    </source>
</evidence>
<evidence type="ECO:0000313" key="5">
    <source>
        <dbReference type="Proteomes" id="UP000324748"/>
    </source>
</evidence>
<dbReference type="AlphaFoldDB" id="A0A5B0MV14"/>
<evidence type="ECO:0000256" key="1">
    <source>
        <dbReference type="SAM" id="Coils"/>
    </source>
</evidence>
<dbReference type="Proteomes" id="UP000324748">
    <property type="component" value="Unassembled WGS sequence"/>
</dbReference>
<keyword evidence="5" id="KW-1185">Reference proteome</keyword>
<reference evidence="5 6" key="1">
    <citation type="submission" date="2019-05" db="EMBL/GenBank/DDBJ databases">
        <title>Emergence of the Ug99 lineage of the wheat stem rust pathogen through somatic hybridization.</title>
        <authorList>
            <person name="Li F."/>
            <person name="Upadhyaya N.M."/>
            <person name="Sperschneider J."/>
            <person name="Matny O."/>
            <person name="Nguyen-Phuc H."/>
            <person name="Mago R."/>
            <person name="Raley C."/>
            <person name="Miller M.E."/>
            <person name="Silverstein K.A.T."/>
            <person name="Henningsen E."/>
            <person name="Hirsch C.D."/>
            <person name="Visser B."/>
            <person name="Pretorius Z.A."/>
            <person name="Steffenson B.J."/>
            <person name="Schwessinger B."/>
            <person name="Dodds P.N."/>
            <person name="Figueroa M."/>
        </authorList>
    </citation>
    <scope>NUCLEOTIDE SEQUENCE [LARGE SCALE GENOMIC DNA]</scope>
    <source>
        <strain evidence="3">21-0</strain>
        <strain evidence="4 6">Ug99</strain>
    </source>
</reference>
<comment type="caution">
    <text evidence="4">The sequence shown here is derived from an EMBL/GenBank/DDBJ whole genome shotgun (WGS) entry which is preliminary data.</text>
</comment>